<dbReference type="EMBL" id="BGPR01064864">
    <property type="protein sequence ID" value="GBO39768.1"/>
    <property type="molecule type" value="Genomic_DNA"/>
</dbReference>
<protein>
    <submittedName>
        <fullName evidence="2">Uncharacterized protein</fullName>
    </submittedName>
</protein>
<evidence type="ECO:0000256" key="1">
    <source>
        <dbReference type="SAM" id="MobiDB-lite"/>
    </source>
</evidence>
<gene>
    <name evidence="2" type="ORF">AVEN_223152_1</name>
</gene>
<sequence>MRSVWGAPPHTKSYVVAKQAHVAGVVWKLGDGGGKPGVKTSPSDRGSKLRGPSQNNRRIASKWDVNTTKLKLLVHLTYKLLLKL</sequence>
<comment type="caution">
    <text evidence="2">The sequence shown here is derived from an EMBL/GenBank/DDBJ whole genome shotgun (WGS) entry which is preliminary data.</text>
</comment>
<reference evidence="2 3" key="1">
    <citation type="journal article" date="2019" name="Sci. Rep.">
        <title>Orb-weaving spider Araneus ventricosus genome elucidates the spidroin gene catalogue.</title>
        <authorList>
            <person name="Kono N."/>
            <person name="Nakamura H."/>
            <person name="Ohtoshi R."/>
            <person name="Moran D.A.P."/>
            <person name="Shinohara A."/>
            <person name="Yoshida Y."/>
            <person name="Fujiwara M."/>
            <person name="Mori M."/>
            <person name="Tomita M."/>
            <person name="Arakawa K."/>
        </authorList>
    </citation>
    <scope>NUCLEOTIDE SEQUENCE [LARGE SCALE GENOMIC DNA]</scope>
</reference>
<evidence type="ECO:0000313" key="2">
    <source>
        <dbReference type="EMBL" id="GBO39768.1"/>
    </source>
</evidence>
<feature type="region of interest" description="Disordered" evidence="1">
    <location>
        <begin position="31"/>
        <end position="57"/>
    </location>
</feature>
<proteinExistence type="predicted"/>
<dbReference type="AlphaFoldDB" id="A0A4Y2WSM4"/>
<keyword evidence="3" id="KW-1185">Reference proteome</keyword>
<evidence type="ECO:0000313" key="3">
    <source>
        <dbReference type="Proteomes" id="UP000499080"/>
    </source>
</evidence>
<accession>A0A4Y2WSM4</accession>
<organism evidence="2 3">
    <name type="scientific">Araneus ventricosus</name>
    <name type="common">Orbweaver spider</name>
    <name type="synonym">Epeira ventricosa</name>
    <dbReference type="NCBI Taxonomy" id="182803"/>
    <lineage>
        <taxon>Eukaryota</taxon>
        <taxon>Metazoa</taxon>
        <taxon>Ecdysozoa</taxon>
        <taxon>Arthropoda</taxon>
        <taxon>Chelicerata</taxon>
        <taxon>Arachnida</taxon>
        <taxon>Araneae</taxon>
        <taxon>Araneomorphae</taxon>
        <taxon>Entelegynae</taxon>
        <taxon>Araneoidea</taxon>
        <taxon>Araneidae</taxon>
        <taxon>Araneus</taxon>
    </lineage>
</organism>
<dbReference type="Proteomes" id="UP000499080">
    <property type="component" value="Unassembled WGS sequence"/>
</dbReference>
<name>A0A4Y2WSM4_ARAVE</name>